<organism evidence="2 3">
    <name type="scientific">Exophiala dermatitidis</name>
    <name type="common">Black yeast-like fungus</name>
    <name type="synonym">Wangiella dermatitidis</name>
    <dbReference type="NCBI Taxonomy" id="5970"/>
    <lineage>
        <taxon>Eukaryota</taxon>
        <taxon>Fungi</taxon>
        <taxon>Dikarya</taxon>
        <taxon>Ascomycota</taxon>
        <taxon>Pezizomycotina</taxon>
        <taxon>Eurotiomycetes</taxon>
        <taxon>Chaetothyriomycetidae</taxon>
        <taxon>Chaetothyriales</taxon>
        <taxon>Herpotrichiellaceae</taxon>
        <taxon>Exophiala</taxon>
    </lineage>
</organism>
<dbReference type="PANTHER" id="PTHR43433:SF10">
    <property type="entry name" value="AB HYDROLASE-1 DOMAIN-CONTAINING PROTEIN"/>
    <property type="match status" value="1"/>
</dbReference>
<feature type="region of interest" description="Disordered" evidence="1">
    <location>
        <begin position="237"/>
        <end position="275"/>
    </location>
</feature>
<evidence type="ECO:0000313" key="2">
    <source>
        <dbReference type="EMBL" id="KAJ8993093.1"/>
    </source>
</evidence>
<feature type="region of interest" description="Disordered" evidence="1">
    <location>
        <begin position="26"/>
        <end position="47"/>
    </location>
</feature>
<name>A0AAN6EXI5_EXODE</name>
<comment type="caution">
    <text evidence="2">The sequence shown here is derived from an EMBL/GenBank/DDBJ whole genome shotgun (WGS) entry which is preliminary data.</text>
</comment>
<protein>
    <recommendedName>
        <fullName evidence="4">AB hydrolase-1 domain-containing protein</fullName>
    </recommendedName>
</protein>
<dbReference type="AlphaFoldDB" id="A0AAN6EXI5"/>
<feature type="compositionally biased region" description="Basic and acidic residues" evidence="1">
    <location>
        <begin position="241"/>
        <end position="259"/>
    </location>
</feature>
<dbReference type="EMBL" id="JAJGCB010000004">
    <property type="protein sequence ID" value="KAJ8993093.1"/>
    <property type="molecule type" value="Genomic_DNA"/>
</dbReference>
<dbReference type="InterPro" id="IPR029058">
    <property type="entry name" value="AB_hydrolase_fold"/>
</dbReference>
<evidence type="ECO:0000256" key="1">
    <source>
        <dbReference type="SAM" id="MobiDB-lite"/>
    </source>
</evidence>
<proteinExistence type="predicted"/>
<evidence type="ECO:0008006" key="4">
    <source>
        <dbReference type="Google" id="ProtNLM"/>
    </source>
</evidence>
<gene>
    <name evidence="2" type="ORF">HRR80_003127</name>
</gene>
<dbReference type="PANTHER" id="PTHR43433">
    <property type="entry name" value="HYDROLASE, ALPHA/BETA FOLD FAMILY PROTEIN"/>
    <property type="match status" value="1"/>
</dbReference>
<sequence>MATEVVATQTPATTVLAPASGIKPSDLTSVSESAVPSTTDNAHVSSDEGSLDVDIESVTAFASLIRFHRRITFYSDSVQCTINVTYGVAGVIERNAPTLLFAGGMYGGRWNAPWVDYLCRQKGVRVIFIDRPGLGGSTPVHVSKRVPVWLETVPKVLSALEVSQVGLIAHSCGIIYAFNTVYHTPELLSPGMPLVLLSPWVHPSKSGVKMLTIASAMPAGVMQGLNKVTSFLVKNLIPSPGDKEGKNKTKEHQKQKDHQQQQQQRKQPTNKTLSAEDKKWLESTGFVASETEEFRNYFIKMFFAEDTTGASEEASLGLKHGGGKPGQGHYWGVCDDYERFVARLAEKAKGQTQTKENETKDEEKKEKLHIVAYFGSKDSYLGSGGQKYLRDVWSSPLARQVADFEIEEVKGLDHDGVALPENGVLGRVLDMAVAAAVSTGPKP</sequence>
<accession>A0AAN6EXI5</accession>
<dbReference type="Gene3D" id="3.40.50.1820">
    <property type="entry name" value="alpha/beta hydrolase"/>
    <property type="match status" value="1"/>
</dbReference>
<dbReference type="InterPro" id="IPR050471">
    <property type="entry name" value="AB_hydrolase"/>
</dbReference>
<reference evidence="2" key="1">
    <citation type="submission" date="2023-01" db="EMBL/GenBank/DDBJ databases">
        <title>Exophiala dermititidis isolated from Cystic Fibrosis Patient.</title>
        <authorList>
            <person name="Kurbessoian T."/>
            <person name="Crocker A."/>
            <person name="Murante D."/>
            <person name="Hogan D.A."/>
            <person name="Stajich J.E."/>
        </authorList>
    </citation>
    <scope>NUCLEOTIDE SEQUENCE</scope>
    <source>
        <strain evidence="2">Ex8</strain>
    </source>
</reference>
<dbReference type="Proteomes" id="UP001161757">
    <property type="component" value="Unassembled WGS sequence"/>
</dbReference>
<dbReference type="SUPFAM" id="SSF53474">
    <property type="entry name" value="alpha/beta-Hydrolases"/>
    <property type="match status" value="1"/>
</dbReference>
<evidence type="ECO:0000313" key="3">
    <source>
        <dbReference type="Proteomes" id="UP001161757"/>
    </source>
</evidence>